<evidence type="ECO:0000313" key="6">
    <source>
        <dbReference type="Proteomes" id="UP000324392"/>
    </source>
</evidence>
<name>A0A455VJ17_9GAMM</name>
<dbReference type="Proteomes" id="UP000324392">
    <property type="component" value="Plasmid pSsyis1"/>
</dbReference>
<dbReference type="InterPro" id="IPR008978">
    <property type="entry name" value="HSP20-like_chaperone"/>
</dbReference>
<protein>
    <submittedName>
        <fullName evidence="5">Small heat shock protein</fullName>
    </submittedName>
</protein>
<organism evidence="5 6">
    <name type="scientific">Serratia symbiotica</name>
    <dbReference type="NCBI Taxonomy" id="138074"/>
    <lineage>
        <taxon>Bacteria</taxon>
        <taxon>Pseudomonadati</taxon>
        <taxon>Pseudomonadota</taxon>
        <taxon>Gammaproteobacteria</taxon>
        <taxon>Enterobacterales</taxon>
        <taxon>Yersiniaceae</taxon>
        <taxon>Serratia</taxon>
    </lineage>
</organism>
<gene>
    <name evidence="5" type="primary">ibp</name>
    <name evidence="5" type="ORF">SSYIS1_40960</name>
</gene>
<comment type="similarity">
    <text evidence="2 3">Belongs to the small heat shock protein (HSP20) family.</text>
</comment>
<evidence type="ECO:0000313" key="5">
    <source>
        <dbReference type="EMBL" id="BBI93087.1"/>
    </source>
</evidence>
<evidence type="ECO:0000259" key="4">
    <source>
        <dbReference type="PROSITE" id="PS01031"/>
    </source>
</evidence>
<proteinExistence type="inferred from homology"/>
<dbReference type="RefSeq" id="WP_149591030.1">
    <property type="nucleotide sequence ID" value="NZ_AP019532.1"/>
</dbReference>
<dbReference type="InterPro" id="IPR002068">
    <property type="entry name" value="A-crystallin/Hsp20_dom"/>
</dbReference>
<geneLocation type="plasmid" evidence="6">
    <name>pssyis1 dna</name>
</geneLocation>
<dbReference type="PANTHER" id="PTHR47062">
    <property type="match status" value="1"/>
</dbReference>
<accession>A0A455VJ17</accession>
<feature type="domain" description="SHSP" evidence="4">
    <location>
        <begin position="34"/>
        <end position="152"/>
    </location>
</feature>
<dbReference type="InterPro" id="IPR037913">
    <property type="entry name" value="ACD_IbpA/B"/>
</dbReference>
<evidence type="ECO:0000256" key="3">
    <source>
        <dbReference type="RuleBase" id="RU003616"/>
    </source>
</evidence>
<dbReference type="PANTHER" id="PTHR47062:SF1">
    <property type="entry name" value="SMALL HEAT SHOCK PROTEIN IBPA"/>
    <property type="match status" value="1"/>
</dbReference>
<keyword evidence="1 5" id="KW-0346">Stress response</keyword>
<dbReference type="PROSITE" id="PS01031">
    <property type="entry name" value="SHSP"/>
    <property type="match status" value="1"/>
</dbReference>
<dbReference type="Pfam" id="PF00011">
    <property type="entry name" value="HSP20"/>
    <property type="match status" value="1"/>
</dbReference>
<dbReference type="Gene3D" id="2.60.40.790">
    <property type="match status" value="1"/>
</dbReference>
<dbReference type="SUPFAM" id="SSF49764">
    <property type="entry name" value="HSP20-like chaperones"/>
    <property type="match status" value="1"/>
</dbReference>
<dbReference type="CDD" id="cd06470">
    <property type="entry name" value="ACD_IbpA-B_like"/>
    <property type="match status" value="1"/>
</dbReference>
<dbReference type="AlphaFoldDB" id="A0A455VJ17"/>
<keyword evidence="5" id="KW-0614">Plasmid</keyword>
<evidence type="ECO:0000256" key="2">
    <source>
        <dbReference type="PROSITE-ProRule" id="PRU00285"/>
    </source>
</evidence>
<sequence length="164" mass="18692">MTSYRSLSLIPTFSNYLPDRITQMDRLFSRLTGEKPLGDNPAYNLRQKDKNHYELTFSVPGYSQDELEISVHNHQITISGKASDEKNESEDEKEGVKWLHQGISKNGFSVNFSLEHRITIQQATLDKGLLTLQFIYEIPEQEKPQKIPIGVQNESGCVLEHNAA</sequence>
<evidence type="ECO:0000256" key="1">
    <source>
        <dbReference type="ARBA" id="ARBA00023016"/>
    </source>
</evidence>
<dbReference type="EMBL" id="AP019532">
    <property type="protein sequence ID" value="BBI93087.1"/>
    <property type="molecule type" value="Genomic_DNA"/>
</dbReference>
<reference evidence="5 6" key="1">
    <citation type="submission" date="2019-03" db="EMBL/GenBank/DDBJ databases">
        <title>The genome sequence of Candidatus Serratia symbiotica strain IS.</title>
        <authorList>
            <person name="Nikoh N."/>
            <person name="Koga R."/>
            <person name="Oshima K."/>
            <person name="Hattori M."/>
            <person name="Fukatsu T."/>
        </authorList>
    </citation>
    <scope>NUCLEOTIDE SEQUENCE [LARGE SCALE GENOMIC DNA]</scope>
    <source>
        <strain evidence="5 6">IS</strain>
        <plasmid evidence="6">pssyis1 dna</plasmid>
    </source>
</reference>